<feature type="non-terminal residue" evidence="1">
    <location>
        <position position="126"/>
    </location>
</feature>
<accession>A0A0F9B0Z9</accession>
<dbReference type="AlphaFoldDB" id="A0A0F9B0Z9"/>
<sequence>MRDHLVTAGGMDYPQAMFKAYKAHLKAEGLKDGCSRASWSRYIWLANRIGLIEFDHAEAPTYWNAIADGVEVSADYVRESRPQAPSPRHYYRILDPNDPRWIRLEASYRESIGFQVPPAMPRPAPK</sequence>
<comment type="caution">
    <text evidence="1">The sequence shown here is derived from an EMBL/GenBank/DDBJ whole genome shotgun (WGS) entry which is preliminary data.</text>
</comment>
<gene>
    <name evidence="1" type="ORF">LCGC14_2845470</name>
</gene>
<name>A0A0F9B0Z9_9ZZZZ</name>
<evidence type="ECO:0000313" key="1">
    <source>
        <dbReference type="EMBL" id="KKK78246.1"/>
    </source>
</evidence>
<proteinExistence type="predicted"/>
<protein>
    <submittedName>
        <fullName evidence="1">Uncharacterized protein</fullName>
    </submittedName>
</protein>
<organism evidence="1">
    <name type="scientific">marine sediment metagenome</name>
    <dbReference type="NCBI Taxonomy" id="412755"/>
    <lineage>
        <taxon>unclassified sequences</taxon>
        <taxon>metagenomes</taxon>
        <taxon>ecological metagenomes</taxon>
    </lineage>
</organism>
<reference evidence="1" key="1">
    <citation type="journal article" date="2015" name="Nature">
        <title>Complex archaea that bridge the gap between prokaryotes and eukaryotes.</title>
        <authorList>
            <person name="Spang A."/>
            <person name="Saw J.H."/>
            <person name="Jorgensen S.L."/>
            <person name="Zaremba-Niedzwiedzka K."/>
            <person name="Martijn J."/>
            <person name="Lind A.E."/>
            <person name="van Eijk R."/>
            <person name="Schleper C."/>
            <person name="Guy L."/>
            <person name="Ettema T.J."/>
        </authorList>
    </citation>
    <scope>NUCLEOTIDE SEQUENCE</scope>
</reference>
<dbReference type="EMBL" id="LAZR01054578">
    <property type="protein sequence ID" value="KKK78246.1"/>
    <property type="molecule type" value="Genomic_DNA"/>
</dbReference>